<dbReference type="GO" id="GO:0006281">
    <property type="term" value="P:DNA repair"/>
    <property type="evidence" value="ECO:0007669"/>
    <property type="project" value="InterPro"/>
</dbReference>
<comment type="caution">
    <text evidence="1">The sequence shown here is derived from an EMBL/GenBank/DDBJ whole genome shotgun (WGS) entry which is preliminary data.</text>
</comment>
<organism evidence="1">
    <name type="scientific">marine sediment metagenome</name>
    <dbReference type="NCBI Taxonomy" id="412755"/>
    <lineage>
        <taxon>unclassified sequences</taxon>
        <taxon>metagenomes</taxon>
        <taxon>ecological metagenomes</taxon>
    </lineage>
</organism>
<sequence length="133" mass="15286">MSVFELFRISLPIPVKVLSPNFTIGSIGSRFAKASAVKRHRKMACEAVLDAEIETMPWKHAIVEVAIYYATKRRRDEDNAMGSLKSFYDGIVDSGLVVDDDKINMTRKMPRLLFDSEFPRVEMILTRSMRERK</sequence>
<dbReference type="SUPFAM" id="SSF103084">
    <property type="entry name" value="Holliday junction resolvase RusA"/>
    <property type="match status" value="1"/>
</dbReference>
<dbReference type="InterPro" id="IPR036614">
    <property type="entry name" value="RusA-like_sf"/>
</dbReference>
<protein>
    <submittedName>
        <fullName evidence="1">Uncharacterized protein</fullName>
    </submittedName>
</protein>
<dbReference type="GO" id="GO:0006310">
    <property type="term" value="P:DNA recombination"/>
    <property type="evidence" value="ECO:0007669"/>
    <property type="project" value="InterPro"/>
</dbReference>
<accession>A0A0F9ERB4</accession>
<proteinExistence type="predicted"/>
<dbReference type="Gene3D" id="3.30.1330.70">
    <property type="entry name" value="Holliday junction resolvase RusA"/>
    <property type="match status" value="1"/>
</dbReference>
<name>A0A0F9ERB4_9ZZZZ</name>
<reference evidence="1" key="1">
    <citation type="journal article" date="2015" name="Nature">
        <title>Complex archaea that bridge the gap between prokaryotes and eukaryotes.</title>
        <authorList>
            <person name="Spang A."/>
            <person name="Saw J.H."/>
            <person name="Jorgensen S.L."/>
            <person name="Zaremba-Niedzwiedzka K."/>
            <person name="Martijn J."/>
            <person name="Lind A.E."/>
            <person name="van Eijk R."/>
            <person name="Schleper C."/>
            <person name="Guy L."/>
            <person name="Ettema T.J."/>
        </authorList>
    </citation>
    <scope>NUCLEOTIDE SEQUENCE</scope>
</reference>
<dbReference type="EMBL" id="LAZR01026429">
    <property type="protein sequence ID" value="KKL68781.1"/>
    <property type="molecule type" value="Genomic_DNA"/>
</dbReference>
<gene>
    <name evidence="1" type="ORF">LCGC14_2121550</name>
</gene>
<dbReference type="GO" id="GO:0000287">
    <property type="term" value="F:magnesium ion binding"/>
    <property type="evidence" value="ECO:0007669"/>
    <property type="project" value="InterPro"/>
</dbReference>
<dbReference type="AlphaFoldDB" id="A0A0F9ERB4"/>
<evidence type="ECO:0000313" key="1">
    <source>
        <dbReference type="EMBL" id="KKL68781.1"/>
    </source>
</evidence>